<sequence length="113" mass="12253">MERLRLRSNPHRCEGTGARVSIIREKENGGGAWEPLRACDHPLAAQDRAHDHTRRRAGRGAWCGLGARQPPSSPSRTPSPPSRTPSPPPRLSIPAVDLDPGRRAANLIGTEVC</sequence>
<evidence type="ECO:0000313" key="3">
    <source>
        <dbReference type="Proteomes" id="UP000604825"/>
    </source>
</evidence>
<gene>
    <name evidence="2" type="ORF">NCGR_LOCUS29791</name>
</gene>
<name>A0A811PQN0_9POAL</name>
<feature type="compositionally biased region" description="Pro residues" evidence="1">
    <location>
        <begin position="71"/>
        <end position="91"/>
    </location>
</feature>
<dbReference type="AlphaFoldDB" id="A0A811PQN0"/>
<organism evidence="2 3">
    <name type="scientific">Miscanthus lutarioriparius</name>
    <dbReference type="NCBI Taxonomy" id="422564"/>
    <lineage>
        <taxon>Eukaryota</taxon>
        <taxon>Viridiplantae</taxon>
        <taxon>Streptophyta</taxon>
        <taxon>Embryophyta</taxon>
        <taxon>Tracheophyta</taxon>
        <taxon>Spermatophyta</taxon>
        <taxon>Magnoliopsida</taxon>
        <taxon>Liliopsida</taxon>
        <taxon>Poales</taxon>
        <taxon>Poaceae</taxon>
        <taxon>PACMAD clade</taxon>
        <taxon>Panicoideae</taxon>
        <taxon>Andropogonodae</taxon>
        <taxon>Andropogoneae</taxon>
        <taxon>Saccharinae</taxon>
        <taxon>Miscanthus</taxon>
    </lineage>
</organism>
<comment type="caution">
    <text evidence="2">The sequence shown here is derived from an EMBL/GenBank/DDBJ whole genome shotgun (WGS) entry which is preliminary data.</text>
</comment>
<protein>
    <submittedName>
        <fullName evidence="2">Uncharacterized protein</fullName>
    </submittedName>
</protein>
<keyword evidence="3" id="KW-1185">Reference proteome</keyword>
<evidence type="ECO:0000256" key="1">
    <source>
        <dbReference type="SAM" id="MobiDB-lite"/>
    </source>
</evidence>
<feature type="region of interest" description="Disordered" evidence="1">
    <location>
        <begin position="46"/>
        <end position="102"/>
    </location>
</feature>
<proteinExistence type="predicted"/>
<reference evidence="2" key="1">
    <citation type="submission" date="2020-10" db="EMBL/GenBank/DDBJ databases">
        <authorList>
            <person name="Han B."/>
            <person name="Lu T."/>
            <person name="Zhao Q."/>
            <person name="Huang X."/>
            <person name="Zhao Y."/>
        </authorList>
    </citation>
    <scope>NUCLEOTIDE SEQUENCE</scope>
</reference>
<accession>A0A811PQN0</accession>
<dbReference type="Proteomes" id="UP000604825">
    <property type="component" value="Unassembled WGS sequence"/>
</dbReference>
<dbReference type="EMBL" id="CAJGYO010000007">
    <property type="protein sequence ID" value="CAD6245486.1"/>
    <property type="molecule type" value="Genomic_DNA"/>
</dbReference>
<evidence type="ECO:0000313" key="2">
    <source>
        <dbReference type="EMBL" id="CAD6245486.1"/>
    </source>
</evidence>